<evidence type="ECO:0008006" key="4">
    <source>
        <dbReference type="Google" id="ProtNLM"/>
    </source>
</evidence>
<evidence type="ECO:0000313" key="3">
    <source>
        <dbReference type="Proteomes" id="UP000190102"/>
    </source>
</evidence>
<proteinExistence type="predicted"/>
<reference evidence="3" key="1">
    <citation type="submission" date="2017-02" db="EMBL/GenBank/DDBJ databases">
        <authorList>
            <person name="Varghese N."/>
            <person name="Submissions S."/>
        </authorList>
    </citation>
    <scope>NUCLEOTIDE SEQUENCE [LARGE SCALE GENOMIC DNA]</scope>
    <source>
        <strain evidence="3">ATCC BAA-34</strain>
    </source>
</reference>
<evidence type="ECO:0000313" key="2">
    <source>
        <dbReference type="EMBL" id="SJZ88151.1"/>
    </source>
</evidence>
<protein>
    <recommendedName>
        <fullName evidence="4">YARHG domain-containing protein</fullName>
    </recommendedName>
</protein>
<keyword evidence="1" id="KW-0732">Signal</keyword>
<name>A0A1T4P9U2_9BACT</name>
<keyword evidence="3" id="KW-1185">Reference proteome</keyword>
<feature type="signal peptide" evidence="1">
    <location>
        <begin position="1"/>
        <end position="22"/>
    </location>
</feature>
<gene>
    <name evidence="2" type="ORF">SAMN02745119_01890</name>
</gene>
<sequence length="442" mass="49425">MTDRRFRVLMTFLFMTISSVFPAPTVANDTGRAGLSLDIEIGDAFHPYLSRAEQANIWPDTWRDSTIIVHYQPTRLVEGKTKKTTRRFQIFGSLIGVGPTLDPGIKKDVKIVKKHIELPLTASTKDGITTLHCDIPEQADPLYTISNFELFSSTKPFSRLKKLQNFGPLTDEKLRFDLFLSKTKGFKLKTGIIPLPGDYDQGGAITVRASLKNKQSGEEQALSPSNAKDMEDALGKIPDSLKSSLLPDKVPSLMAGSDYSVRNIVMPQNTPRWHGLFRPDTGGGPPKLGTRLEHRKRGSFSTLTLESLGGNDRVISGIIPVKTETWYFLDGRLVRYKGEIRYFPAEYCADGLCDKLSFHEIANRAGSISPTSWYLDFIDGRHTTTLFNEKTWTTENGKFVNPDCQSDGCRRNDAEALDQIKKSYALLEAESRSYLDLFAAKP</sequence>
<evidence type="ECO:0000256" key="1">
    <source>
        <dbReference type="SAM" id="SignalP"/>
    </source>
</evidence>
<feature type="chain" id="PRO_5012097510" description="YARHG domain-containing protein" evidence="1">
    <location>
        <begin position="23"/>
        <end position="442"/>
    </location>
</feature>
<dbReference type="Proteomes" id="UP000190102">
    <property type="component" value="Unassembled WGS sequence"/>
</dbReference>
<dbReference type="STRING" id="115783.SAMN02745119_01890"/>
<accession>A0A1T4P9U2</accession>
<dbReference type="EMBL" id="FUWR01000009">
    <property type="protein sequence ID" value="SJZ88151.1"/>
    <property type="molecule type" value="Genomic_DNA"/>
</dbReference>
<dbReference type="AlphaFoldDB" id="A0A1T4P9U2"/>
<organism evidence="2 3">
    <name type="scientific">Trichlorobacter thiogenes</name>
    <dbReference type="NCBI Taxonomy" id="115783"/>
    <lineage>
        <taxon>Bacteria</taxon>
        <taxon>Pseudomonadati</taxon>
        <taxon>Thermodesulfobacteriota</taxon>
        <taxon>Desulfuromonadia</taxon>
        <taxon>Geobacterales</taxon>
        <taxon>Geobacteraceae</taxon>
        <taxon>Trichlorobacter</taxon>
    </lineage>
</organism>
<dbReference type="OrthoDB" id="7008465at2"/>